<sequence>DFWGDCDRLAGLSGAPFRAPPRTGAGGRHRRSSGPLLGVDAHRAPWHRPVAQPGSDRDRAVRGLDPADSACCCTGAPPARADGRQPSAPGADRPACRGQRDRRRLRRRSGAVGRGGRARWSAAGLIDGGPVQRPRHAPRPRRPLRADPPRQRRDDGPDEPQGPGRGRFRPRDRQGEGVLGHPVGPGPDHHADLRLQAAGPAHGPDHRPLRPRRGQLDPAQRSGHRRRSRRRGVGAGCRARGRRPAGSCQL</sequence>
<feature type="compositionally biased region" description="Basic residues" evidence="1">
    <location>
        <begin position="133"/>
        <end position="143"/>
    </location>
</feature>
<dbReference type="AlphaFoldDB" id="A0A6J4KHB2"/>
<organism evidence="2">
    <name type="scientific">uncultured Friedmanniella sp</name>
    <dbReference type="NCBI Taxonomy" id="335381"/>
    <lineage>
        <taxon>Bacteria</taxon>
        <taxon>Bacillati</taxon>
        <taxon>Actinomycetota</taxon>
        <taxon>Actinomycetes</taxon>
        <taxon>Propionibacteriales</taxon>
        <taxon>Nocardioidaceae</taxon>
        <taxon>Friedmanniella</taxon>
        <taxon>environmental samples</taxon>
    </lineage>
</organism>
<evidence type="ECO:0000256" key="1">
    <source>
        <dbReference type="SAM" id="MobiDB-lite"/>
    </source>
</evidence>
<accession>A0A6J4KHB2</accession>
<feature type="region of interest" description="Disordered" evidence="1">
    <location>
        <begin position="11"/>
        <end position="250"/>
    </location>
</feature>
<name>A0A6J4KHB2_9ACTN</name>
<reference evidence="2" key="1">
    <citation type="submission" date="2020-02" db="EMBL/GenBank/DDBJ databases">
        <authorList>
            <person name="Meier V. D."/>
        </authorList>
    </citation>
    <scope>NUCLEOTIDE SEQUENCE</scope>
    <source>
        <strain evidence="2">AVDCRST_MAG61</strain>
    </source>
</reference>
<feature type="compositionally biased region" description="Basic residues" evidence="1">
    <location>
        <begin position="100"/>
        <end position="109"/>
    </location>
</feature>
<feature type="non-terminal residue" evidence="2">
    <location>
        <position position="250"/>
    </location>
</feature>
<protein>
    <submittedName>
        <fullName evidence="2">Uncharacterized protein</fullName>
    </submittedName>
</protein>
<evidence type="ECO:0000313" key="2">
    <source>
        <dbReference type="EMBL" id="CAA9306053.1"/>
    </source>
</evidence>
<proteinExistence type="predicted"/>
<gene>
    <name evidence="2" type="ORF">AVDCRST_MAG61-1376</name>
</gene>
<feature type="compositionally biased region" description="Basic residues" evidence="1">
    <location>
        <begin position="222"/>
        <end position="232"/>
    </location>
</feature>
<feature type="compositionally biased region" description="Basic and acidic residues" evidence="1">
    <location>
        <begin position="144"/>
        <end position="155"/>
    </location>
</feature>
<dbReference type="EMBL" id="CADCTT010000195">
    <property type="protein sequence ID" value="CAA9306053.1"/>
    <property type="molecule type" value="Genomic_DNA"/>
</dbReference>
<feature type="non-terminal residue" evidence="2">
    <location>
        <position position="1"/>
    </location>
</feature>